<protein>
    <submittedName>
        <fullName evidence="1">Uncharacterized protein</fullName>
    </submittedName>
</protein>
<gene>
    <name evidence="1" type="ORF">BSZ19_38925</name>
</gene>
<accession>A0A1Y2JFL4</accession>
<name>A0A1Y2JFL4_BRAJP</name>
<dbReference type="AlphaFoldDB" id="A0A1Y2JFL4"/>
<proteinExistence type="predicted"/>
<comment type="caution">
    <text evidence="1">The sequence shown here is derived from an EMBL/GenBank/DDBJ whole genome shotgun (WGS) entry which is preliminary data.</text>
</comment>
<evidence type="ECO:0000313" key="2">
    <source>
        <dbReference type="Proteomes" id="UP000193335"/>
    </source>
</evidence>
<reference evidence="1 2" key="1">
    <citation type="submission" date="2017-03" db="EMBL/GenBank/DDBJ databases">
        <title>Whole genome sequences of fourteen strains of Bradyrhizobium canariense and one strain of Bradyrhizobium japonicum isolated from Lupinus (Papilionoideae: Genisteae) species in Algeria.</title>
        <authorList>
            <person name="Crovadore J."/>
            <person name="Chekireb D."/>
            <person name="Brachmann A."/>
            <person name="Chablais R."/>
            <person name="Cochard B."/>
            <person name="Lefort F."/>
        </authorList>
    </citation>
    <scope>NUCLEOTIDE SEQUENCE [LARGE SCALE GENOMIC DNA]</scope>
    <source>
        <strain evidence="1 2">UBMA197</strain>
    </source>
</reference>
<evidence type="ECO:0000313" key="1">
    <source>
        <dbReference type="EMBL" id="OSJ25332.1"/>
    </source>
</evidence>
<dbReference type="Proteomes" id="UP000193335">
    <property type="component" value="Unassembled WGS sequence"/>
</dbReference>
<sequence>MQRRQRIRQSVSLQDRLRVFADDIRTRAAELSPGVLKDDMLRKARQADTACHLEEWVNSSGLQAPK</sequence>
<organism evidence="1 2">
    <name type="scientific">Bradyrhizobium japonicum</name>
    <dbReference type="NCBI Taxonomy" id="375"/>
    <lineage>
        <taxon>Bacteria</taxon>
        <taxon>Pseudomonadati</taxon>
        <taxon>Pseudomonadota</taxon>
        <taxon>Alphaproteobacteria</taxon>
        <taxon>Hyphomicrobiales</taxon>
        <taxon>Nitrobacteraceae</taxon>
        <taxon>Bradyrhizobium</taxon>
    </lineage>
</organism>
<dbReference type="EMBL" id="NAFL01000280">
    <property type="protein sequence ID" value="OSJ25332.1"/>
    <property type="molecule type" value="Genomic_DNA"/>
</dbReference>